<name>K9P7H3_CYAGP</name>
<dbReference type="InterPro" id="IPR038461">
    <property type="entry name" value="Schlafen_AlbA_2_dom_sf"/>
</dbReference>
<dbReference type="InterPro" id="IPR036388">
    <property type="entry name" value="WH-like_DNA-bd_sf"/>
</dbReference>
<dbReference type="Pfam" id="PF13412">
    <property type="entry name" value="HTH_24"/>
    <property type="match status" value="1"/>
</dbReference>
<dbReference type="PANTHER" id="PTHR30595:SF6">
    <property type="entry name" value="SCHLAFEN ALBA-2 DOMAIN-CONTAINING PROTEIN"/>
    <property type="match status" value="1"/>
</dbReference>
<evidence type="ECO:0000313" key="2">
    <source>
        <dbReference type="EMBL" id="AFY29070.1"/>
    </source>
</evidence>
<dbReference type="InterPro" id="IPR038475">
    <property type="entry name" value="RecG_C_sf"/>
</dbReference>
<dbReference type="SUPFAM" id="SSF46785">
    <property type="entry name" value="Winged helix' DNA-binding domain"/>
    <property type="match status" value="1"/>
</dbReference>
<dbReference type="Gene3D" id="3.30.565.60">
    <property type="match status" value="1"/>
</dbReference>
<dbReference type="KEGG" id="cgc:Cyagr_1942"/>
<dbReference type="Gene3D" id="1.10.10.10">
    <property type="entry name" value="Winged helix-like DNA-binding domain superfamily/Winged helix DNA-binding domain"/>
    <property type="match status" value="1"/>
</dbReference>
<dbReference type="eggNOG" id="COG1522">
    <property type="taxonomic scope" value="Bacteria"/>
</dbReference>
<organism evidence="2 3">
    <name type="scientific">Cyanobium gracile (strain ATCC 27147 / PCC 6307)</name>
    <dbReference type="NCBI Taxonomy" id="292564"/>
    <lineage>
        <taxon>Bacteria</taxon>
        <taxon>Bacillati</taxon>
        <taxon>Cyanobacteriota</taxon>
        <taxon>Cyanophyceae</taxon>
        <taxon>Synechococcales</taxon>
        <taxon>Prochlorococcaceae</taxon>
        <taxon>Cyanobium</taxon>
    </lineage>
</organism>
<dbReference type="InterPro" id="IPR007421">
    <property type="entry name" value="Schlafen_AlbA_2_dom"/>
</dbReference>
<dbReference type="Pfam" id="PF13749">
    <property type="entry name" value="HATPase_c_4"/>
    <property type="match status" value="1"/>
</dbReference>
<gene>
    <name evidence="2" type="ordered locus">Cyagr_1942</name>
</gene>
<dbReference type="Gene3D" id="3.30.950.30">
    <property type="entry name" value="Schlafen, AAA domain"/>
    <property type="match status" value="1"/>
</dbReference>
<dbReference type="PATRIC" id="fig|292564.3.peg.1840"/>
<dbReference type="OrthoDB" id="9807907at2"/>
<proteinExistence type="predicted"/>
<dbReference type="STRING" id="292564.Cyagr_1942"/>
<dbReference type="InterPro" id="IPR036390">
    <property type="entry name" value="WH_DNA-bd_sf"/>
</dbReference>
<accession>K9P7H3</accession>
<dbReference type="HOGENOM" id="CLU_024970_1_2_3"/>
<reference evidence="3" key="1">
    <citation type="journal article" date="2013" name="Proc. Natl. Acad. Sci. U.S.A.">
        <title>Improving the coverage of the cyanobacterial phylum using diversity-driven genome sequencing.</title>
        <authorList>
            <person name="Shih P.M."/>
            <person name="Wu D."/>
            <person name="Latifi A."/>
            <person name="Axen S.D."/>
            <person name="Fewer D.P."/>
            <person name="Talla E."/>
            <person name="Calteau A."/>
            <person name="Cai F."/>
            <person name="Tandeau de Marsac N."/>
            <person name="Rippka R."/>
            <person name="Herdman M."/>
            <person name="Sivonen K."/>
            <person name="Coursin T."/>
            <person name="Laurent T."/>
            <person name="Goodwin L."/>
            <person name="Nolan M."/>
            <person name="Davenport K.W."/>
            <person name="Han C.S."/>
            <person name="Rubin E.M."/>
            <person name="Eisen J.A."/>
            <person name="Woyke T."/>
            <person name="Gugger M."/>
            <person name="Kerfeld C.A."/>
        </authorList>
    </citation>
    <scope>NUCLEOTIDE SEQUENCE [LARGE SCALE GENOMIC DNA]</scope>
    <source>
        <strain evidence="3">ATCC 27147 / PCC 6307</strain>
    </source>
</reference>
<dbReference type="PANTHER" id="PTHR30595">
    <property type="entry name" value="GLPR-RELATED TRANSCRIPTIONAL REPRESSOR"/>
    <property type="match status" value="1"/>
</dbReference>
<dbReference type="eggNOG" id="COG2865">
    <property type="taxonomic scope" value="Bacteria"/>
</dbReference>
<feature type="domain" description="Schlafen AlbA-2" evidence="1">
    <location>
        <begin position="11"/>
        <end position="127"/>
    </location>
</feature>
<dbReference type="EMBL" id="CP003495">
    <property type="protein sequence ID" value="AFY29070.1"/>
    <property type="molecule type" value="Genomic_DNA"/>
</dbReference>
<dbReference type="InterPro" id="IPR019885">
    <property type="entry name" value="Tscrpt_reg_HTH_AsnC-type_CS"/>
</dbReference>
<dbReference type="RefSeq" id="WP_015109515.1">
    <property type="nucleotide sequence ID" value="NC_019675.1"/>
</dbReference>
<evidence type="ECO:0000313" key="3">
    <source>
        <dbReference type="Proteomes" id="UP000010388"/>
    </source>
</evidence>
<dbReference type="PROSITE" id="PS00519">
    <property type="entry name" value="HTH_ASNC_1"/>
    <property type="match status" value="1"/>
</dbReference>
<dbReference type="AlphaFoldDB" id="K9P7H3"/>
<dbReference type="Pfam" id="PF04326">
    <property type="entry name" value="SLFN_AlbA_2"/>
    <property type="match status" value="1"/>
</dbReference>
<evidence type="ECO:0000259" key="1">
    <source>
        <dbReference type="Pfam" id="PF04326"/>
    </source>
</evidence>
<dbReference type="Proteomes" id="UP000010388">
    <property type="component" value="Chromosome"/>
</dbReference>
<sequence>MDLLNLLKRPEGKTLEFKRDLSSPDGALKTIVAFANTAGGTLLIGVEDRSRNVRGVAVPLDEEERLANLISDRISPRLVPEIEILPWRQTQVLALQVYPSPSRPHHLIREGPAAGVYVRVGSTNRRADAELIEELSRFSRGEGFDEQPLPALGSEAIDFRAASESFAPFRDLHRRDLETLRLVGDHQGKTVPTVGGMILFGHDRERHFPDAWIQAGRFAGSDKSRILDRIEIHSFPVQAVEEAIAFVQKHSWHGAIIGPVRRTDRWSLPPEAVREALINAVVHTDYSQRGAPIRLSIFDDRLEIENPGMLPFGLTVEDLPHGVSKLRNRVIGRVFQALGLIEQWGSGIQRMTAVCREAGLPPPIFEEIATRFRVTIPTVPVGPTVVDATEQAILASLKGGQGLATREIAAIIGLSARATRTRLSRLIDRGLVREIGTSAQDPQRKYFLAEGARP</sequence>
<protein>
    <submittedName>
        <fullName evidence="2">Putative transcriptional regulator with HTH domain</fullName>
    </submittedName>
</protein>